<gene>
    <name evidence="1" type="ORF">SAMN05421747_11949</name>
</gene>
<dbReference type="EMBL" id="FOLL01000019">
    <property type="protein sequence ID" value="SFC68898.1"/>
    <property type="molecule type" value="Genomic_DNA"/>
</dbReference>
<protein>
    <recommendedName>
        <fullName evidence="3">Lipoprotein</fullName>
    </recommendedName>
</protein>
<dbReference type="AlphaFoldDB" id="A0A1I1LD09"/>
<evidence type="ECO:0000313" key="2">
    <source>
        <dbReference type="Proteomes" id="UP000199577"/>
    </source>
</evidence>
<dbReference type="PROSITE" id="PS51257">
    <property type="entry name" value="PROKAR_LIPOPROTEIN"/>
    <property type="match status" value="1"/>
</dbReference>
<proteinExistence type="predicted"/>
<dbReference type="STRING" id="623281.SAMN05421747_11949"/>
<dbReference type="Proteomes" id="UP000199577">
    <property type="component" value="Unassembled WGS sequence"/>
</dbReference>
<evidence type="ECO:0000313" key="1">
    <source>
        <dbReference type="EMBL" id="SFC68898.1"/>
    </source>
</evidence>
<keyword evidence="2" id="KW-1185">Reference proteome</keyword>
<reference evidence="1 2" key="1">
    <citation type="submission" date="2016-10" db="EMBL/GenBank/DDBJ databases">
        <authorList>
            <person name="de Groot N.N."/>
        </authorList>
    </citation>
    <scope>NUCLEOTIDE SEQUENCE [LARGE SCALE GENOMIC DNA]</scope>
    <source>
        <strain evidence="1 2">DSM 22900</strain>
    </source>
</reference>
<name>A0A1I1LD09_9SPHI</name>
<evidence type="ECO:0008006" key="3">
    <source>
        <dbReference type="Google" id="ProtNLM"/>
    </source>
</evidence>
<organism evidence="1 2">
    <name type="scientific">Parapedobacter composti</name>
    <dbReference type="NCBI Taxonomy" id="623281"/>
    <lineage>
        <taxon>Bacteria</taxon>
        <taxon>Pseudomonadati</taxon>
        <taxon>Bacteroidota</taxon>
        <taxon>Sphingobacteriia</taxon>
        <taxon>Sphingobacteriales</taxon>
        <taxon>Sphingobacteriaceae</taxon>
        <taxon>Parapedobacter</taxon>
    </lineage>
</organism>
<sequence length="104" mass="11126">MKTDINLAVRLKKLLLITCLAIMSCEIEMPPPPVGGDGSGGNNVNGNCNGSYNGPDGDIQSDAFCKAAWNYRCQGKNAEADANCRIYKQLQADNPGLPNCPYCN</sequence>
<accession>A0A1I1LD09</accession>